<dbReference type="PANTHER" id="PTHR30273:SF2">
    <property type="entry name" value="PROTEIN FECR"/>
    <property type="match status" value="1"/>
</dbReference>
<feature type="transmembrane region" description="Helical" evidence="1">
    <location>
        <begin position="84"/>
        <end position="103"/>
    </location>
</feature>
<feature type="domain" description="Protein FecR C-terminal" evidence="3">
    <location>
        <begin position="244"/>
        <end position="305"/>
    </location>
</feature>
<keyword evidence="1" id="KW-0812">Transmembrane</keyword>
<evidence type="ECO:0000313" key="4">
    <source>
        <dbReference type="EMBL" id="MCB4797703.1"/>
    </source>
</evidence>
<comment type="caution">
    <text evidence="4">The sequence shown here is derived from an EMBL/GenBank/DDBJ whole genome shotgun (WGS) entry which is preliminary data.</text>
</comment>
<sequence length="306" mass="34583">MDDKFSKDNILARWLDNRLDDNEKNELESNGELNDLKVVLDDIDTWQIEKFDVEKGLADLNKRKKLVISPAPTKQNKFAPWLKMAAAIVVLLTAGYVTFNYFINAETNFKTTVAETKTINLPDGSVVKMDALSSISFKEKDWENNRNIQLNGQAFFSVAKGEVFNVITNSGSIQVLGTQFNVNTNNSIFEVKCYEGKVKVTYNSDAEILTKGHAAIAKANKLVHTTHNAKNPEWLDGFSKYFETNLLQVVTDLEKYYDINIELPETYNNLQFTGTVPHNDLNTALQTLFSSMEINYKISGKTIIVD</sequence>
<reference evidence="4" key="1">
    <citation type="submission" date="2021-10" db="EMBL/GenBank/DDBJ databases">
        <title>Tamlana sargassums sp. nov., and Tamlana laminarinivorans sp. nov., two new bacteria isolated from the brown alga.</title>
        <authorList>
            <person name="Li J."/>
        </authorList>
    </citation>
    <scope>NUCLEOTIDE SEQUENCE</scope>
    <source>
        <strain evidence="4">PT2-4</strain>
    </source>
</reference>
<dbReference type="InterPro" id="IPR006860">
    <property type="entry name" value="FecR"/>
</dbReference>
<dbReference type="Gene3D" id="3.55.50.30">
    <property type="match status" value="1"/>
</dbReference>
<dbReference type="Pfam" id="PF04773">
    <property type="entry name" value="FecR"/>
    <property type="match status" value="1"/>
</dbReference>
<dbReference type="GO" id="GO:0016989">
    <property type="term" value="F:sigma factor antagonist activity"/>
    <property type="evidence" value="ECO:0007669"/>
    <property type="project" value="TreeGrafter"/>
</dbReference>
<proteinExistence type="predicted"/>
<evidence type="ECO:0000259" key="2">
    <source>
        <dbReference type="Pfam" id="PF04773"/>
    </source>
</evidence>
<name>A0A9X1HZA2_9FLAO</name>
<gene>
    <name evidence="4" type="ORF">LG649_02530</name>
</gene>
<keyword evidence="5" id="KW-1185">Reference proteome</keyword>
<dbReference type="Proteomes" id="UP001139199">
    <property type="component" value="Unassembled WGS sequence"/>
</dbReference>
<protein>
    <submittedName>
        <fullName evidence="4">FecR family protein</fullName>
    </submittedName>
</protein>
<dbReference type="Pfam" id="PF16344">
    <property type="entry name" value="FecR_C"/>
    <property type="match status" value="1"/>
</dbReference>
<feature type="domain" description="FecR protein" evidence="2">
    <location>
        <begin position="109"/>
        <end position="199"/>
    </location>
</feature>
<organism evidence="4 5">
    <name type="scientific">Neotamlana laminarinivorans</name>
    <dbReference type="NCBI Taxonomy" id="2883124"/>
    <lineage>
        <taxon>Bacteria</taxon>
        <taxon>Pseudomonadati</taxon>
        <taxon>Bacteroidota</taxon>
        <taxon>Flavobacteriia</taxon>
        <taxon>Flavobacteriales</taxon>
        <taxon>Flavobacteriaceae</taxon>
        <taxon>Neotamlana</taxon>
    </lineage>
</organism>
<dbReference type="Gene3D" id="2.60.120.1440">
    <property type="match status" value="1"/>
</dbReference>
<dbReference type="InterPro" id="IPR012373">
    <property type="entry name" value="Ferrdict_sens_TM"/>
</dbReference>
<keyword evidence="1" id="KW-0472">Membrane</keyword>
<accession>A0A9X1HZA2</accession>
<dbReference type="PANTHER" id="PTHR30273">
    <property type="entry name" value="PERIPLASMIC SIGNAL SENSOR AND SIGMA FACTOR ACTIVATOR FECR-RELATED"/>
    <property type="match status" value="1"/>
</dbReference>
<dbReference type="InterPro" id="IPR032508">
    <property type="entry name" value="FecR_C"/>
</dbReference>
<evidence type="ECO:0000313" key="5">
    <source>
        <dbReference type="Proteomes" id="UP001139199"/>
    </source>
</evidence>
<evidence type="ECO:0000259" key="3">
    <source>
        <dbReference type="Pfam" id="PF16344"/>
    </source>
</evidence>
<dbReference type="AlphaFoldDB" id="A0A9X1HZA2"/>
<evidence type="ECO:0000256" key="1">
    <source>
        <dbReference type="SAM" id="Phobius"/>
    </source>
</evidence>
<dbReference type="RefSeq" id="WP_226540548.1">
    <property type="nucleotide sequence ID" value="NZ_JAJAPW010000001.1"/>
</dbReference>
<keyword evidence="1" id="KW-1133">Transmembrane helix</keyword>
<dbReference type="EMBL" id="JAJAPW010000001">
    <property type="protein sequence ID" value="MCB4797703.1"/>
    <property type="molecule type" value="Genomic_DNA"/>
</dbReference>